<dbReference type="AlphaFoldDB" id="A0A1J5PPA2"/>
<feature type="transmembrane region" description="Helical" evidence="1">
    <location>
        <begin position="88"/>
        <end position="111"/>
    </location>
</feature>
<keyword evidence="1" id="KW-0812">Transmembrane</keyword>
<reference evidence="2" key="1">
    <citation type="submission" date="2016-10" db="EMBL/GenBank/DDBJ databases">
        <title>Sequence of Gallionella enrichment culture.</title>
        <authorList>
            <person name="Poehlein A."/>
            <person name="Muehling M."/>
            <person name="Daniel R."/>
        </authorList>
    </citation>
    <scope>NUCLEOTIDE SEQUENCE</scope>
</reference>
<keyword evidence="1" id="KW-0472">Membrane</keyword>
<organism evidence="2">
    <name type="scientific">mine drainage metagenome</name>
    <dbReference type="NCBI Taxonomy" id="410659"/>
    <lineage>
        <taxon>unclassified sequences</taxon>
        <taxon>metagenomes</taxon>
        <taxon>ecological metagenomes</taxon>
    </lineage>
</organism>
<gene>
    <name evidence="2" type="ORF">GALL_489870</name>
</gene>
<evidence type="ECO:0000256" key="1">
    <source>
        <dbReference type="SAM" id="Phobius"/>
    </source>
</evidence>
<accession>A0A1J5PPA2</accession>
<keyword evidence="1" id="KW-1133">Transmembrane helix</keyword>
<evidence type="ECO:0000313" key="2">
    <source>
        <dbReference type="EMBL" id="OIQ69412.1"/>
    </source>
</evidence>
<protein>
    <submittedName>
        <fullName evidence="2">Uncharacterized protein</fullName>
    </submittedName>
</protein>
<comment type="caution">
    <text evidence="2">The sequence shown here is derived from an EMBL/GenBank/DDBJ whole genome shotgun (WGS) entry which is preliminary data.</text>
</comment>
<name>A0A1J5PPA2_9ZZZZ</name>
<dbReference type="EMBL" id="MLJW01004744">
    <property type="protein sequence ID" value="OIQ69412.1"/>
    <property type="molecule type" value="Genomic_DNA"/>
</dbReference>
<proteinExistence type="predicted"/>
<sequence>MISYAITVPYEGIAALAHPLPATPPPPPNPLRHAWADGPSMTLDTGAAQAGAWLVHESASGDLQVQIVPDGVVRGAEQVPPWLPWVRLHLLTLAQALAAVGALVLVVGFFWPARGAQVLASAAGAAKK</sequence>